<evidence type="ECO:0000256" key="7">
    <source>
        <dbReference type="ARBA" id="ARBA00023033"/>
    </source>
</evidence>
<evidence type="ECO:0000256" key="9">
    <source>
        <dbReference type="RuleBase" id="RU000461"/>
    </source>
</evidence>
<keyword evidence="7 9" id="KW-0503">Monooxygenase</keyword>
<comment type="cofactor">
    <cofactor evidence="1 8">
        <name>heme</name>
        <dbReference type="ChEBI" id="CHEBI:30413"/>
    </cofactor>
</comment>
<evidence type="ECO:0000256" key="3">
    <source>
        <dbReference type="ARBA" id="ARBA00010617"/>
    </source>
</evidence>
<dbReference type="PRINTS" id="PR00385">
    <property type="entry name" value="P450"/>
</dbReference>
<dbReference type="Proteomes" id="UP000703269">
    <property type="component" value="Unassembled WGS sequence"/>
</dbReference>
<dbReference type="GO" id="GO:0016705">
    <property type="term" value="F:oxidoreductase activity, acting on paired donors, with incorporation or reduction of molecular oxygen"/>
    <property type="evidence" value="ECO:0007669"/>
    <property type="project" value="InterPro"/>
</dbReference>
<keyword evidence="11" id="KW-1185">Reference proteome</keyword>
<dbReference type="AlphaFoldDB" id="A0A9P3G617"/>
<evidence type="ECO:0000313" key="11">
    <source>
        <dbReference type="Proteomes" id="UP000703269"/>
    </source>
</evidence>
<reference evidence="10 11" key="1">
    <citation type="submission" date="2021-08" db="EMBL/GenBank/DDBJ databases">
        <title>Draft Genome Sequence of Phanerochaete sordida strain YK-624.</title>
        <authorList>
            <person name="Mori T."/>
            <person name="Dohra H."/>
            <person name="Suzuki T."/>
            <person name="Kawagishi H."/>
            <person name="Hirai H."/>
        </authorList>
    </citation>
    <scope>NUCLEOTIDE SEQUENCE [LARGE SCALE GENOMIC DNA]</scope>
    <source>
        <strain evidence="10 11">YK-624</strain>
    </source>
</reference>
<feature type="binding site" description="axial binding residue" evidence="8">
    <location>
        <position position="426"/>
    </location>
    <ligand>
        <name>heme</name>
        <dbReference type="ChEBI" id="CHEBI:30413"/>
    </ligand>
    <ligandPart>
        <name>Fe</name>
        <dbReference type="ChEBI" id="CHEBI:18248"/>
    </ligandPart>
</feature>
<accession>A0A9P3G617</accession>
<dbReference type="InterPro" id="IPR050121">
    <property type="entry name" value="Cytochrome_P450_monoxygenase"/>
</dbReference>
<dbReference type="PANTHER" id="PTHR24305">
    <property type="entry name" value="CYTOCHROME P450"/>
    <property type="match status" value="1"/>
</dbReference>
<keyword evidence="4 8" id="KW-0479">Metal-binding</keyword>
<sequence length="493" mass="55335">MRVRCCLSAPSPVLATMVYRLSPWHPLAQYPGPVLCRISSLWLTYVSFRGRRHLVLDRMHDKYGEYMRIGPNIVSINSISAQYIYSATARMPKSDSYRAPGHEGVVALFFKQPTEKLHSDRKRVWSGLFTKEGVEQLAPFIERRTFELLNCIQRRQAESRDGSVNLADCFYHWSYDLMGDFVFGGCNKLEMMKNGDPRGMIKGGKLATILLDSVGQTPWLLDIVWRLPLGRSMHRLTEIAAELMDHRLRITEPPSFRDLVSFLAEDETVPERDLRLEAIVAIQGGSDNTSITMTLAAYFITTQQKYFQLLRTELETMFTDPIGPLPDSSLSQLPLLDAIIHEALRLGSPYFLPRVVPDGGAVLDGHFLPAGTVVANAAYSQQTSPDNFYPDPLSFLPERWLAEGLGTSARAIKAALSSFSSGPHVCIAKQLAFQEMRHVLARLVLNMDIAPIEGFDAQAFRDGILNMRTTVLEQPFLVHVHPRGDIVLVEDGV</sequence>
<dbReference type="OrthoDB" id="6692864at2759"/>
<comment type="pathway">
    <text evidence="2">Secondary metabolite biosynthesis.</text>
</comment>
<comment type="similarity">
    <text evidence="3 9">Belongs to the cytochrome P450 family.</text>
</comment>
<keyword evidence="6 8" id="KW-0408">Iron</keyword>
<dbReference type="SUPFAM" id="SSF48264">
    <property type="entry name" value="Cytochrome P450"/>
    <property type="match status" value="1"/>
</dbReference>
<evidence type="ECO:0000256" key="2">
    <source>
        <dbReference type="ARBA" id="ARBA00005179"/>
    </source>
</evidence>
<dbReference type="InterPro" id="IPR017972">
    <property type="entry name" value="Cyt_P450_CS"/>
</dbReference>
<dbReference type="InterPro" id="IPR002403">
    <property type="entry name" value="Cyt_P450_E_grp-IV"/>
</dbReference>
<dbReference type="GO" id="GO:0020037">
    <property type="term" value="F:heme binding"/>
    <property type="evidence" value="ECO:0007669"/>
    <property type="project" value="InterPro"/>
</dbReference>
<evidence type="ECO:0000256" key="8">
    <source>
        <dbReference type="PIRSR" id="PIRSR602403-1"/>
    </source>
</evidence>
<dbReference type="Gene3D" id="1.10.630.10">
    <property type="entry name" value="Cytochrome P450"/>
    <property type="match status" value="1"/>
</dbReference>
<keyword evidence="8 9" id="KW-0349">Heme</keyword>
<dbReference type="InterPro" id="IPR036396">
    <property type="entry name" value="Cyt_P450_sf"/>
</dbReference>
<dbReference type="GO" id="GO:0005506">
    <property type="term" value="F:iron ion binding"/>
    <property type="evidence" value="ECO:0007669"/>
    <property type="project" value="InterPro"/>
</dbReference>
<proteinExistence type="inferred from homology"/>
<dbReference type="PROSITE" id="PS00086">
    <property type="entry name" value="CYTOCHROME_P450"/>
    <property type="match status" value="1"/>
</dbReference>
<dbReference type="GO" id="GO:0004497">
    <property type="term" value="F:monooxygenase activity"/>
    <property type="evidence" value="ECO:0007669"/>
    <property type="project" value="UniProtKB-KW"/>
</dbReference>
<evidence type="ECO:0000256" key="6">
    <source>
        <dbReference type="ARBA" id="ARBA00023004"/>
    </source>
</evidence>
<comment type="caution">
    <text evidence="10">The sequence shown here is derived from an EMBL/GenBank/DDBJ whole genome shotgun (WGS) entry which is preliminary data.</text>
</comment>
<dbReference type="InterPro" id="IPR001128">
    <property type="entry name" value="Cyt_P450"/>
</dbReference>
<dbReference type="Pfam" id="PF00067">
    <property type="entry name" value="p450"/>
    <property type="match status" value="1"/>
</dbReference>
<evidence type="ECO:0000256" key="4">
    <source>
        <dbReference type="ARBA" id="ARBA00022723"/>
    </source>
</evidence>
<evidence type="ECO:0000313" key="10">
    <source>
        <dbReference type="EMBL" id="GJE88926.1"/>
    </source>
</evidence>
<gene>
    <name evidence="10" type="ORF">PsYK624_050140</name>
</gene>
<protein>
    <submittedName>
        <fullName evidence="10">Cytochrome P450</fullName>
    </submittedName>
</protein>
<dbReference type="PANTHER" id="PTHR24305:SF187">
    <property type="entry name" value="P450, PUTATIVE (EUROFUNG)-RELATED"/>
    <property type="match status" value="1"/>
</dbReference>
<evidence type="ECO:0000256" key="5">
    <source>
        <dbReference type="ARBA" id="ARBA00023002"/>
    </source>
</evidence>
<dbReference type="EMBL" id="BPQB01000011">
    <property type="protein sequence ID" value="GJE88926.1"/>
    <property type="molecule type" value="Genomic_DNA"/>
</dbReference>
<organism evidence="10 11">
    <name type="scientific">Phanerochaete sordida</name>
    <dbReference type="NCBI Taxonomy" id="48140"/>
    <lineage>
        <taxon>Eukaryota</taxon>
        <taxon>Fungi</taxon>
        <taxon>Dikarya</taxon>
        <taxon>Basidiomycota</taxon>
        <taxon>Agaricomycotina</taxon>
        <taxon>Agaricomycetes</taxon>
        <taxon>Polyporales</taxon>
        <taxon>Phanerochaetaceae</taxon>
        <taxon>Phanerochaete</taxon>
    </lineage>
</organism>
<evidence type="ECO:0000256" key="1">
    <source>
        <dbReference type="ARBA" id="ARBA00001971"/>
    </source>
</evidence>
<keyword evidence="5 9" id="KW-0560">Oxidoreductase</keyword>
<name>A0A9P3G617_9APHY</name>
<dbReference type="PRINTS" id="PR00465">
    <property type="entry name" value="EP450IV"/>
</dbReference>